<evidence type="ECO:0000256" key="1">
    <source>
        <dbReference type="PROSITE-ProRule" id="PRU00176"/>
    </source>
</evidence>
<evidence type="ECO:0000313" key="4">
    <source>
        <dbReference type="Proteomes" id="UP001177140"/>
    </source>
</evidence>
<proteinExistence type="predicted"/>
<dbReference type="InterPro" id="IPR035979">
    <property type="entry name" value="RBD_domain_sf"/>
</dbReference>
<dbReference type="GO" id="GO:0003723">
    <property type="term" value="F:RNA binding"/>
    <property type="evidence" value="ECO:0007669"/>
    <property type="project" value="UniProtKB-UniRule"/>
</dbReference>
<protein>
    <recommendedName>
        <fullName evidence="2">RRM domain-containing protein</fullName>
    </recommendedName>
</protein>
<feature type="domain" description="RRM" evidence="2">
    <location>
        <begin position="12"/>
        <end position="85"/>
    </location>
</feature>
<keyword evidence="1" id="KW-0694">RNA-binding</keyword>
<dbReference type="CDD" id="cd12246">
    <property type="entry name" value="RRM1_U1A_like"/>
    <property type="match status" value="1"/>
</dbReference>
<dbReference type="SMART" id="SM00360">
    <property type="entry name" value="RRM"/>
    <property type="match status" value="1"/>
</dbReference>
<dbReference type="Proteomes" id="UP001177140">
    <property type="component" value="Unassembled WGS sequence"/>
</dbReference>
<dbReference type="AlphaFoldDB" id="A0AA41VCZ2"/>
<feature type="non-terminal residue" evidence="3">
    <location>
        <position position="119"/>
    </location>
</feature>
<dbReference type="PROSITE" id="PS50102">
    <property type="entry name" value="RRM"/>
    <property type="match status" value="1"/>
</dbReference>
<dbReference type="Pfam" id="PF00076">
    <property type="entry name" value="RRM_1"/>
    <property type="match status" value="1"/>
</dbReference>
<sequence length="119" mass="13549">MSANYLYLYSSVRNLSRCSRLLKRSLYAVFSQYGRILDVVALKTEKLRGQAWVVFSEVTAASNAVRQMQSFPFYDKPMVIKANHNKRKPSKPHLHRSIFTMAVGSNVENNGTVFENNGT</sequence>
<dbReference type="InterPro" id="IPR000504">
    <property type="entry name" value="RRM_dom"/>
</dbReference>
<dbReference type="Gene3D" id="3.30.70.330">
    <property type="match status" value="1"/>
</dbReference>
<dbReference type="InterPro" id="IPR012677">
    <property type="entry name" value="Nucleotide-bd_a/b_plait_sf"/>
</dbReference>
<accession>A0AA41VCZ2</accession>
<organism evidence="3 4">
    <name type="scientific">Papaver nudicaule</name>
    <name type="common">Iceland poppy</name>
    <dbReference type="NCBI Taxonomy" id="74823"/>
    <lineage>
        <taxon>Eukaryota</taxon>
        <taxon>Viridiplantae</taxon>
        <taxon>Streptophyta</taxon>
        <taxon>Embryophyta</taxon>
        <taxon>Tracheophyta</taxon>
        <taxon>Spermatophyta</taxon>
        <taxon>Magnoliopsida</taxon>
        <taxon>Ranunculales</taxon>
        <taxon>Papaveraceae</taxon>
        <taxon>Papaveroideae</taxon>
        <taxon>Papaver</taxon>
    </lineage>
</organism>
<evidence type="ECO:0000259" key="2">
    <source>
        <dbReference type="PROSITE" id="PS50102"/>
    </source>
</evidence>
<comment type="caution">
    <text evidence="3">The sequence shown here is derived from an EMBL/GenBank/DDBJ whole genome shotgun (WGS) entry which is preliminary data.</text>
</comment>
<gene>
    <name evidence="3" type="ORF">MKW94_018241</name>
</gene>
<dbReference type="EMBL" id="JAJJMA010196026">
    <property type="protein sequence ID" value="MCL7038965.1"/>
    <property type="molecule type" value="Genomic_DNA"/>
</dbReference>
<name>A0AA41VCZ2_PAPNU</name>
<evidence type="ECO:0000313" key="3">
    <source>
        <dbReference type="EMBL" id="MCL7038965.1"/>
    </source>
</evidence>
<reference evidence="3" key="1">
    <citation type="submission" date="2022-03" db="EMBL/GenBank/DDBJ databases">
        <title>A functionally conserved STORR gene fusion in Papaver species that diverged 16.8 million years ago.</title>
        <authorList>
            <person name="Catania T."/>
        </authorList>
    </citation>
    <scope>NUCLEOTIDE SEQUENCE</scope>
    <source>
        <strain evidence="3">S-191538</strain>
    </source>
</reference>
<keyword evidence="4" id="KW-1185">Reference proteome</keyword>
<dbReference type="SUPFAM" id="SSF54928">
    <property type="entry name" value="RNA-binding domain, RBD"/>
    <property type="match status" value="1"/>
</dbReference>